<protein>
    <submittedName>
        <fullName evidence="1">MATE efflux family protein</fullName>
    </submittedName>
</protein>
<organism evidence="1 2">
    <name type="scientific">Musa troglodytarum</name>
    <name type="common">fe'i banana</name>
    <dbReference type="NCBI Taxonomy" id="320322"/>
    <lineage>
        <taxon>Eukaryota</taxon>
        <taxon>Viridiplantae</taxon>
        <taxon>Streptophyta</taxon>
        <taxon>Embryophyta</taxon>
        <taxon>Tracheophyta</taxon>
        <taxon>Spermatophyta</taxon>
        <taxon>Magnoliopsida</taxon>
        <taxon>Liliopsida</taxon>
        <taxon>Zingiberales</taxon>
        <taxon>Musaceae</taxon>
        <taxon>Musa</taxon>
    </lineage>
</organism>
<dbReference type="Proteomes" id="UP001055439">
    <property type="component" value="Chromosome 4"/>
</dbReference>
<evidence type="ECO:0000313" key="2">
    <source>
        <dbReference type="Proteomes" id="UP001055439"/>
    </source>
</evidence>
<proteinExistence type="predicted"/>
<evidence type="ECO:0000313" key="1">
    <source>
        <dbReference type="EMBL" id="URD97841.1"/>
    </source>
</evidence>
<dbReference type="OrthoDB" id="1688605at2759"/>
<sequence>MSLRLWQKPHSIWLQECFRLSSASAVMLCSETWCFRPLVLIAGLPENPELALDSLSVEEAKRRLSKWEKEKEPLLS</sequence>
<dbReference type="AlphaFoldDB" id="A0A9E7FMR3"/>
<accession>A0A9E7FMR3</accession>
<reference evidence="1" key="1">
    <citation type="submission" date="2022-05" db="EMBL/GenBank/DDBJ databases">
        <title>The Musa troglodytarum L. genome provides insights into the mechanism of non-climacteric behaviour and enrichment of carotenoids.</title>
        <authorList>
            <person name="Wang J."/>
        </authorList>
    </citation>
    <scope>NUCLEOTIDE SEQUENCE</scope>
    <source>
        <tissue evidence="1">Leaf</tissue>
    </source>
</reference>
<gene>
    <name evidence="1" type="ORF">MUK42_19445</name>
</gene>
<dbReference type="EMBL" id="CP097506">
    <property type="protein sequence ID" value="URD97841.1"/>
    <property type="molecule type" value="Genomic_DNA"/>
</dbReference>
<name>A0A9E7FMR3_9LILI</name>
<keyword evidence="2" id="KW-1185">Reference proteome</keyword>